<accession>A0A2M9XIJ7</accession>
<feature type="transmembrane region" description="Helical" evidence="1">
    <location>
        <begin position="12"/>
        <end position="32"/>
    </location>
</feature>
<reference evidence="3 4" key="1">
    <citation type="submission" date="2017-07" db="EMBL/GenBank/DDBJ databases">
        <title>Leptospira spp. isolated from tropical soils.</title>
        <authorList>
            <person name="Thibeaux R."/>
            <person name="Iraola G."/>
            <person name="Ferres I."/>
            <person name="Bierque E."/>
            <person name="Girault D."/>
            <person name="Soupe-Gilbert M.-E."/>
            <person name="Picardeau M."/>
            <person name="Goarant C."/>
        </authorList>
    </citation>
    <scope>NUCLEOTIDE SEQUENCE [LARGE SCALE GENOMIC DNA]</scope>
    <source>
        <strain evidence="3 4">MCA1-C-A1</strain>
    </source>
</reference>
<dbReference type="InterPro" id="IPR002818">
    <property type="entry name" value="DJ-1/PfpI"/>
</dbReference>
<dbReference type="Pfam" id="PF01965">
    <property type="entry name" value="DJ-1_PfpI"/>
    <property type="match status" value="1"/>
</dbReference>
<comment type="caution">
    <text evidence="3">The sequence shown here is derived from an EMBL/GenBank/DDBJ whole genome shotgun (WGS) entry which is preliminary data.</text>
</comment>
<dbReference type="PANTHER" id="PTHR43130">
    <property type="entry name" value="ARAC-FAMILY TRANSCRIPTIONAL REGULATOR"/>
    <property type="match status" value="1"/>
</dbReference>
<keyword evidence="1" id="KW-0472">Membrane</keyword>
<dbReference type="OrthoDB" id="6382410at2"/>
<name>A0A2M9XIJ7_9LEPT</name>
<dbReference type="EMBL" id="NPDN01000001">
    <property type="protein sequence ID" value="PJZ27506.1"/>
    <property type="molecule type" value="Genomic_DNA"/>
</dbReference>
<dbReference type="SUPFAM" id="SSF52317">
    <property type="entry name" value="Class I glutamine amidotransferase-like"/>
    <property type="match status" value="1"/>
</dbReference>
<dbReference type="PANTHER" id="PTHR43130:SF2">
    <property type="entry name" value="DJ-1_PFPI DOMAIN-CONTAINING PROTEIN"/>
    <property type="match status" value="1"/>
</dbReference>
<feature type="domain" description="DJ-1/PfpI" evidence="2">
    <location>
        <begin position="69"/>
        <end position="226"/>
    </location>
</feature>
<dbReference type="Gene3D" id="3.40.50.880">
    <property type="match status" value="1"/>
</dbReference>
<gene>
    <name evidence="3" type="ORF">CH357_02860</name>
</gene>
<dbReference type="GO" id="GO:0006355">
    <property type="term" value="P:regulation of DNA-templated transcription"/>
    <property type="evidence" value="ECO:0007669"/>
    <property type="project" value="TreeGrafter"/>
</dbReference>
<proteinExistence type="predicted"/>
<dbReference type="AlphaFoldDB" id="A0A2M9XIJ7"/>
<evidence type="ECO:0000313" key="3">
    <source>
        <dbReference type="EMBL" id="PJZ27506.1"/>
    </source>
</evidence>
<keyword evidence="1" id="KW-0812">Transmembrane</keyword>
<organism evidence="3 4">
    <name type="scientific">Leptospira hartskeerlii</name>
    <dbReference type="NCBI Taxonomy" id="2023177"/>
    <lineage>
        <taxon>Bacteria</taxon>
        <taxon>Pseudomonadati</taxon>
        <taxon>Spirochaetota</taxon>
        <taxon>Spirochaetia</taxon>
        <taxon>Leptospirales</taxon>
        <taxon>Leptospiraceae</taxon>
        <taxon>Leptospira</taxon>
    </lineage>
</organism>
<dbReference type="Proteomes" id="UP000232196">
    <property type="component" value="Unassembled WGS sequence"/>
</dbReference>
<evidence type="ECO:0000259" key="2">
    <source>
        <dbReference type="Pfam" id="PF01965"/>
    </source>
</evidence>
<evidence type="ECO:0000313" key="4">
    <source>
        <dbReference type="Proteomes" id="UP000232196"/>
    </source>
</evidence>
<dbReference type="InterPro" id="IPR029062">
    <property type="entry name" value="Class_I_gatase-like"/>
</dbReference>
<evidence type="ECO:0000256" key="1">
    <source>
        <dbReference type="SAM" id="Phobius"/>
    </source>
</evidence>
<sequence length="380" mass="42543">MKHLSFQPNRFLKFLCVSFVIITLFGFVEYGISSEISKVQIQEEDFKIPSYQPRFGRKQPIIVVIGENRMTELTDFMIPYGVLTSAKIAKVISVFPKTGSVQMFPALKVEAEKSFDHFDSEYPEGADYVIVPAVHYSDDPTLLSFVQKQSAKGSTIVGVCDGVWVLANAGVLKDHKATGHWFSFSKLEKEFPETRWIKDRRYIADRKIITTTGITASIPVSLALIETISGKEKALEIAASLGAKDWKPAHKSSDFYLSGKDMYIAAKNYLGFWNYENLGVQVSDGTDEVVLALQADSFSRTYRSEVFSVSDQKQIRTKSGLLLHVDKTQAEAANLDSILENLNGMAAVIAYDKNLSEIESKYGTNTAAFVALQMEYPWRK</sequence>
<dbReference type="InterPro" id="IPR052158">
    <property type="entry name" value="INH-QAR"/>
</dbReference>
<keyword evidence="1" id="KW-1133">Transmembrane helix</keyword>
<dbReference type="RefSeq" id="WP_100705239.1">
    <property type="nucleotide sequence ID" value="NZ_NPDL01000010.1"/>
</dbReference>
<keyword evidence="4" id="KW-1185">Reference proteome</keyword>
<protein>
    <submittedName>
        <fullName evidence="3">Transcriptional regulator</fullName>
    </submittedName>
</protein>